<dbReference type="InterPro" id="IPR029068">
    <property type="entry name" value="Glyas_Bleomycin-R_OHBP_Dase"/>
</dbReference>
<dbReference type="EMBL" id="AY113596">
    <property type="protein sequence ID" value="AAM29601.2"/>
    <property type="molecule type" value="mRNA"/>
</dbReference>
<dbReference type="VEuPathDB" id="VectorBase:FBgn0283450"/>
<dbReference type="OrthoDB" id="16820at2759"/>
<dbReference type="Pfam" id="PF00903">
    <property type="entry name" value="Glyoxalase"/>
    <property type="match status" value="1"/>
</dbReference>
<dbReference type="PROSITE" id="PS00934">
    <property type="entry name" value="GLYOXALASE_I_1"/>
    <property type="match status" value="1"/>
</dbReference>
<evidence type="ECO:0000259" key="3">
    <source>
        <dbReference type="Pfam" id="PF00903"/>
    </source>
</evidence>
<dbReference type="AGR" id="FB:FBgn0283450"/>
<reference evidence="4" key="2">
    <citation type="submission" date="2009-01" db="EMBL/GenBank/DDBJ databases">
        <authorList>
            <person name="Carlson J."/>
            <person name="Booth B."/>
            <person name="Frise E."/>
            <person name="Park S."/>
            <person name="Wan K."/>
            <person name="Yu C."/>
            <person name="Celniker S."/>
        </authorList>
    </citation>
    <scope>NUCLEOTIDE SEQUENCE</scope>
    <source>
        <strain evidence="4">Berkeley</strain>
    </source>
</reference>
<dbReference type="SUPFAM" id="SSF54593">
    <property type="entry name" value="Glyoxalase/Bleomycin resistance protein/Dihydroxybiphenyl dioxygenase"/>
    <property type="match status" value="1"/>
</dbReference>
<organism evidence="4">
    <name type="scientific">Drosophila melanogaster</name>
    <name type="common">Fruit fly</name>
    <dbReference type="NCBI Taxonomy" id="7227"/>
    <lineage>
        <taxon>Eukaryota</taxon>
        <taxon>Metazoa</taxon>
        <taxon>Ecdysozoa</taxon>
        <taxon>Arthropoda</taxon>
        <taxon>Hexapoda</taxon>
        <taxon>Insecta</taxon>
        <taxon>Pterygota</taxon>
        <taxon>Neoptera</taxon>
        <taxon>Endopterygota</taxon>
        <taxon>Diptera</taxon>
        <taxon>Brachycera</taxon>
        <taxon>Muscomorpha</taxon>
        <taxon>Ephydroidea</taxon>
        <taxon>Drosophilidae</taxon>
        <taxon>Drosophila</taxon>
        <taxon>Sophophora</taxon>
    </lineage>
</organism>
<sequence>MGDVTGLSNAQADELCQKPDSSTKDFLFQQTMYRIKDPRKSLPFYTGVLGMTLLVKLDFPEAKFSLYFLGYENATDVPKDPKQRRSWALSRRPPLS</sequence>
<feature type="region of interest" description="Disordered" evidence="2">
    <location>
        <begin position="74"/>
        <end position="96"/>
    </location>
</feature>
<protein>
    <submittedName>
        <fullName evidence="4">RH47207p</fullName>
    </submittedName>
</protein>
<dbReference type="PANTHER" id="PTHR10374">
    <property type="entry name" value="LACTOYLGLUTATHIONE LYASE GLYOXALASE I"/>
    <property type="match status" value="1"/>
</dbReference>
<evidence type="ECO:0000256" key="1">
    <source>
        <dbReference type="ARBA" id="ARBA00022723"/>
    </source>
</evidence>
<dbReference type="InterPro" id="IPR004360">
    <property type="entry name" value="Glyas_Fos-R_dOase_dom"/>
</dbReference>
<dbReference type="GO" id="GO:0004462">
    <property type="term" value="F:lactoylglutathione lyase activity"/>
    <property type="evidence" value="ECO:0007669"/>
    <property type="project" value="InterPro"/>
</dbReference>
<name>Q8MYU8_DROME</name>
<dbReference type="PANTHER" id="PTHR10374:SF30">
    <property type="entry name" value="LACTOYLGLUTATHIONE LYASE"/>
    <property type="match status" value="1"/>
</dbReference>
<dbReference type="Gene3D" id="3.10.180.10">
    <property type="entry name" value="2,3-Dihydroxybiphenyl 1,2-Dioxygenase, domain 1"/>
    <property type="match status" value="1"/>
</dbReference>
<dbReference type="AlphaFoldDB" id="Q8MYU8"/>
<keyword evidence="1" id="KW-0479">Metal-binding</keyword>
<dbReference type="FlyBase" id="FBgn0283450">
    <property type="gene designation" value="Glo1"/>
</dbReference>
<proteinExistence type="evidence at transcript level"/>
<reference evidence="4" key="1">
    <citation type="submission" date="2002-05" db="EMBL/GenBank/DDBJ databases">
        <authorList>
            <person name="Stapleton M."/>
            <person name="Brokstein P."/>
            <person name="Hong L."/>
            <person name="Agbayani A."/>
            <person name="Carlson J."/>
            <person name="Champe M."/>
            <person name="Chavez C."/>
            <person name="Dorsett V."/>
            <person name="Dresnek D."/>
            <person name="Farfan D."/>
            <person name="Frise E."/>
            <person name="George R."/>
            <person name="Gonzalez M."/>
            <person name="Guarin H."/>
            <person name="Kronmiller B."/>
            <person name="Li P."/>
            <person name="Liao G."/>
            <person name="Miranda A."/>
            <person name="Mungall C.J."/>
            <person name="Nunoo J."/>
            <person name="Pacleb J."/>
            <person name="Paragas V."/>
            <person name="Park S."/>
            <person name="Patel S."/>
            <person name="Phouanenavong S."/>
            <person name="Wan K."/>
            <person name="Yu C."/>
            <person name="Lewis S.E."/>
            <person name="Rubin G.M."/>
            <person name="Celniker S."/>
        </authorList>
    </citation>
    <scope>NUCLEOTIDE SEQUENCE</scope>
    <source>
        <strain evidence="4">Berkeley</strain>
    </source>
</reference>
<evidence type="ECO:0000256" key="2">
    <source>
        <dbReference type="SAM" id="MobiDB-lite"/>
    </source>
</evidence>
<accession>Q8MYU8</accession>
<feature type="domain" description="Glyoxalase/fosfomycin resistance/dioxygenase" evidence="3">
    <location>
        <begin position="29"/>
        <end position="62"/>
    </location>
</feature>
<evidence type="ECO:0000313" key="5">
    <source>
        <dbReference type="FlyBase" id="FBgn0283450"/>
    </source>
</evidence>
<dbReference type="PeptideAtlas" id="Q8MYU8"/>
<evidence type="ECO:0000313" key="4">
    <source>
        <dbReference type="EMBL" id="AAM29601.2"/>
    </source>
</evidence>
<dbReference type="HOGENOM" id="CLU_046006_1_1_1"/>
<gene>
    <name evidence="5" type="primary">Glo1</name>
    <name evidence="4" type="synonym">CG1707-RA</name>
    <name evidence="5" type="ORF">CG1707</name>
</gene>
<dbReference type="ExpressionAtlas" id="Q8MYU8">
    <property type="expression patterns" value="baseline and differential"/>
</dbReference>
<dbReference type="InterPro" id="IPR018146">
    <property type="entry name" value="Glyoxalase_1_CS"/>
</dbReference>
<dbReference type="GO" id="GO:0046872">
    <property type="term" value="F:metal ion binding"/>
    <property type="evidence" value="ECO:0007669"/>
    <property type="project" value="UniProtKB-KW"/>
</dbReference>